<dbReference type="SMART" id="SM00387">
    <property type="entry name" value="HATPase_c"/>
    <property type="match status" value="1"/>
</dbReference>
<dbReference type="InterPro" id="IPR036097">
    <property type="entry name" value="HisK_dim/P_sf"/>
</dbReference>
<dbReference type="Gene3D" id="6.10.340.10">
    <property type="match status" value="1"/>
</dbReference>
<keyword evidence="5" id="KW-0808">Transferase</keyword>
<dbReference type="Pfam" id="PF00512">
    <property type="entry name" value="HisKA"/>
    <property type="match status" value="1"/>
</dbReference>
<keyword evidence="6 11" id="KW-0812">Transmembrane</keyword>
<comment type="catalytic activity">
    <reaction evidence="1">
        <text>ATP + protein L-histidine = ADP + protein N-phospho-L-histidine.</text>
        <dbReference type="EC" id="2.7.13.3"/>
    </reaction>
</comment>
<dbReference type="SMART" id="SM00388">
    <property type="entry name" value="HisKA"/>
    <property type="match status" value="1"/>
</dbReference>
<dbReference type="InterPro" id="IPR036890">
    <property type="entry name" value="HATPase_C_sf"/>
</dbReference>
<dbReference type="CDD" id="cd00075">
    <property type="entry name" value="HATPase"/>
    <property type="match status" value="1"/>
</dbReference>
<dbReference type="Pfam" id="PF02518">
    <property type="entry name" value="HATPase_c"/>
    <property type="match status" value="1"/>
</dbReference>
<dbReference type="SUPFAM" id="SSF55874">
    <property type="entry name" value="ATPase domain of HSP90 chaperone/DNA topoisomerase II/histidine kinase"/>
    <property type="match status" value="1"/>
</dbReference>
<accession>A0ABP6XAJ2</accession>
<dbReference type="Pfam" id="PF00672">
    <property type="entry name" value="HAMP"/>
    <property type="match status" value="1"/>
</dbReference>
<dbReference type="PANTHER" id="PTHR45436:SF5">
    <property type="entry name" value="SENSOR HISTIDINE KINASE TRCS"/>
    <property type="match status" value="1"/>
</dbReference>
<comment type="subcellular location">
    <subcellularLocation>
        <location evidence="2">Cell membrane</location>
    </subcellularLocation>
</comment>
<dbReference type="PRINTS" id="PR00344">
    <property type="entry name" value="BCTRLSENSOR"/>
</dbReference>
<dbReference type="EC" id="2.7.13.3" evidence="3"/>
<organism evidence="14 15">
    <name type="scientific">Microlunatus spumicola</name>
    <dbReference type="NCBI Taxonomy" id="81499"/>
    <lineage>
        <taxon>Bacteria</taxon>
        <taxon>Bacillati</taxon>
        <taxon>Actinomycetota</taxon>
        <taxon>Actinomycetes</taxon>
        <taxon>Propionibacteriales</taxon>
        <taxon>Propionibacteriaceae</taxon>
        <taxon>Microlunatus</taxon>
    </lineage>
</organism>
<keyword evidence="4" id="KW-0597">Phosphoprotein</keyword>
<dbReference type="SMART" id="SM00304">
    <property type="entry name" value="HAMP"/>
    <property type="match status" value="1"/>
</dbReference>
<dbReference type="InterPro" id="IPR005467">
    <property type="entry name" value="His_kinase_dom"/>
</dbReference>
<keyword evidence="15" id="KW-1185">Reference proteome</keyword>
<dbReference type="PROSITE" id="PS50885">
    <property type="entry name" value="HAMP"/>
    <property type="match status" value="1"/>
</dbReference>
<dbReference type="InterPro" id="IPR003661">
    <property type="entry name" value="HisK_dim/P_dom"/>
</dbReference>
<dbReference type="InterPro" id="IPR050428">
    <property type="entry name" value="TCS_sensor_his_kinase"/>
</dbReference>
<name>A0ABP6XAJ2_9ACTN</name>
<evidence type="ECO:0000256" key="9">
    <source>
        <dbReference type="ARBA" id="ARBA00023012"/>
    </source>
</evidence>
<evidence type="ECO:0000256" key="1">
    <source>
        <dbReference type="ARBA" id="ARBA00000085"/>
    </source>
</evidence>
<dbReference type="EMBL" id="BAAAYR010000002">
    <property type="protein sequence ID" value="GAA3564075.1"/>
    <property type="molecule type" value="Genomic_DNA"/>
</dbReference>
<dbReference type="InterPro" id="IPR004358">
    <property type="entry name" value="Sig_transdc_His_kin-like_C"/>
</dbReference>
<dbReference type="GO" id="GO:0016301">
    <property type="term" value="F:kinase activity"/>
    <property type="evidence" value="ECO:0007669"/>
    <property type="project" value="UniProtKB-KW"/>
</dbReference>
<protein>
    <recommendedName>
        <fullName evidence="3">histidine kinase</fullName>
        <ecNumber evidence="3">2.7.13.3</ecNumber>
    </recommendedName>
</protein>
<evidence type="ECO:0000256" key="7">
    <source>
        <dbReference type="ARBA" id="ARBA00022777"/>
    </source>
</evidence>
<dbReference type="CDD" id="cd00082">
    <property type="entry name" value="HisKA"/>
    <property type="match status" value="1"/>
</dbReference>
<feature type="domain" description="Histidine kinase" evidence="12">
    <location>
        <begin position="290"/>
        <end position="509"/>
    </location>
</feature>
<evidence type="ECO:0000256" key="10">
    <source>
        <dbReference type="ARBA" id="ARBA00023136"/>
    </source>
</evidence>
<evidence type="ECO:0000313" key="14">
    <source>
        <dbReference type="EMBL" id="GAA3564075.1"/>
    </source>
</evidence>
<evidence type="ECO:0000256" key="5">
    <source>
        <dbReference type="ARBA" id="ARBA00022679"/>
    </source>
</evidence>
<dbReference type="PROSITE" id="PS50109">
    <property type="entry name" value="HIS_KIN"/>
    <property type="match status" value="1"/>
</dbReference>
<feature type="domain" description="HAMP" evidence="13">
    <location>
        <begin position="213"/>
        <end position="275"/>
    </location>
</feature>
<evidence type="ECO:0000256" key="3">
    <source>
        <dbReference type="ARBA" id="ARBA00012438"/>
    </source>
</evidence>
<reference evidence="15" key="1">
    <citation type="journal article" date="2019" name="Int. J. Syst. Evol. Microbiol.">
        <title>The Global Catalogue of Microorganisms (GCM) 10K type strain sequencing project: providing services to taxonomists for standard genome sequencing and annotation.</title>
        <authorList>
            <consortium name="The Broad Institute Genomics Platform"/>
            <consortium name="The Broad Institute Genome Sequencing Center for Infectious Disease"/>
            <person name="Wu L."/>
            <person name="Ma J."/>
        </authorList>
    </citation>
    <scope>NUCLEOTIDE SEQUENCE [LARGE SCALE GENOMIC DNA]</scope>
    <source>
        <strain evidence="15">JCM 16540</strain>
    </source>
</reference>
<proteinExistence type="predicted"/>
<comment type="caution">
    <text evidence="14">The sequence shown here is derived from an EMBL/GenBank/DDBJ whole genome shotgun (WGS) entry which is preliminary data.</text>
</comment>
<feature type="transmembrane region" description="Helical" evidence="11">
    <location>
        <begin position="25"/>
        <end position="48"/>
    </location>
</feature>
<keyword evidence="8 11" id="KW-1133">Transmembrane helix</keyword>
<evidence type="ECO:0000256" key="6">
    <source>
        <dbReference type="ARBA" id="ARBA00022692"/>
    </source>
</evidence>
<keyword evidence="7 14" id="KW-0418">Kinase</keyword>
<evidence type="ECO:0000256" key="8">
    <source>
        <dbReference type="ARBA" id="ARBA00022989"/>
    </source>
</evidence>
<dbReference type="PANTHER" id="PTHR45436">
    <property type="entry name" value="SENSOR HISTIDINE KINASE YKOH"/>
    <property type="match status" value="1"/>
</dbReference>
<dbReference type="SUPFAM" id="SSF47384">
    <property type="entry name" value="Homodimeric domain of signal transducing histidine kinase"/>
    <property type="match status" value="1"/>
</dbReference>
<evidence type="ECO:0000256" key="2">
    <source>
        <dbReference type="ARBA" id="ARBA00004236"/>
    </source>
</evidence>
<dbReference type="Gene3D" id="1.10.287.130">
    <property type="match status" value="1"/>
</dbReference>
<gene>
    <name evidence="14" type="primary">tcrY</name>
    <name evidence="14" type="ORF">GCM10022197_19560</name>
</gene>
<dbReference type="Gene3D" id="3.30.565.10">
    <property type="entry name" value="Histidine kinase-like ATPase, C-terminal domain"/>
    <property type="match status" value="1"/>
</dbReference>
<evidence type="ECO:0000256" key="11">
    <source>
        <dbReference type="SAM" id="Phobius"/>
    </source>
</evidence>
<evidence type="ECO:0000313" key="15">
    <source>
        <dbReference type="Proteomes" id="UP001500767"/>
    </source>
</evidence>
<dbReference type="InterPro" id="IPR003594">
    <property type="entry name" value="HATPase_dom"/>
</dbReference>
<dbReference type="InterPro" id="IPR003660">
    <property type="entry name" value="HAMP_dom"/>
</dbReference>
<keyword evidence="9" id="KW-0902">Two-component regulatory system</keyword>
<evidence type="ECO:0000259" key="12">
    <source>
        <dbReference type="PROSITE" id="PS50109"/>
    </source>
</evidence>
<sequence length="524" mass="54874">MVPPGSTPVPAGAGAFGPGTLARRLVVRVTAMVALAAVLLSAATFLATRQLLVREVGRQLDTVTGRVRFPGSGYGDPGRGPDTTLLRPGQPVGTLAVIFNGDGSLKDSGRLVESRANNSSSFNVERLPASAIDRLDDVKANGAEETAALPGLGQYLVSGFEVRDTNGTLVQSIVVGLPLEEVNHQLIQLVGLEAVLAALAVMAAVAGSRTVVRRSLRPLNRVAATAQQVSQLPLDRGEVALAVRVPPEDADPTSEVGRVGQAFNHMLNNVEDALAARQASETKVRQFVADASHELRNPLAAIRGYAELTRRERSSMSENAAFAMSRVEAEAERMSYLVEDLLLLARLDSGPNLDVAPVDLSEVVINALSDARAAGPDHVWQLDLPPEPVVALGDRYRLHQVVANLLANARTHTPPGTRVSASVAVAGTDTVVTVTDSGPGIPEDIQNRVFERFTRAEVSRVRTPGAQTGRSTGLGLAIVAAVVEAHHGSVAVSSRPGHTAFVVTLPLATATGPTLNRPSTAGVA</sequence>
<keyword evidence="10 11" id="KW-0472">Membrane</keyword>
<dbReference type="Proteomes" id="UP001500767">
    <property type="component" value="Unassembled WGS sequence"/>
</dbReference>
<evidence type="ECO:0000259" key="13">
    <source>
        <dbReference type="PROSITE" id="PS50885"/>
    </source>
</evidence>
<evidence type="ECO:0000256" key="4">
    <source>
        <dbReference type="ARBA" id="ARBA00022553"/>
    </source>
</evidence>
<dbReference type="CDD" id="cd06225">
    <property type="entry name" value="HAMP"/>
    <property type="match status" value="1"/>
</dbReference>